<protein>
    <submittedName>
        <fullName evidence="1">Uncharacterized protein</fullName>
    </submittedName>
</protein>
<accession>A0ACC2PWQ6</accession>
<dbReference type="Proteomes" id="UP001239111">
    <property type="component" value="Chromosome 1"/>
</dbReference>
<gene>
    <name evidence="1" type="ORF">QAD02_023702</name>
</gene>
<evidence type="ECO:0000313" key="2">
    <source>
        <dbReference type="Proteomes" id="UP001239111"/>
    </source>
</evidence>
<proteinExistence type="predicted"/>
<comment type="caution">
    <text evidence="1">The sequence shown here is derived from an EMBL/GenBank/DDBJ whole genome shotgun (WGS) entry which is preliminary data.</text>
</comment>
<name>A0ACC2PWQ6_9HYME</name>
<keyword evidence="2" id="KW-1185">Reference proteome</keyword>
<organism evidence="1 2">
    <name type="scientific">Eretmocerus hayati</name>
    <dbReference type="NCBI Taxonomy" id="131215"/>
    <lineage>
        <taxon>Eukaryota</taxon>
        <taxon>Metazoa</taxon>
        <taxon>Ecdysozoa</taxon>
        <taxon>Arthropoda</taxon>
        <taxon>Hexapoda</taxon>
        <taxon>Insecta</taxon>
        <taxon>Pterygota</taxon>
        <taxon>Neoptera</taxon>
        <taxon>Endopterygota</taxon>
        <taxon>Hymenoptera</taxon>
        <taxon>Apocrita</taxon>
        <taxon>Proctotrupomorpha</taxon>
        <taxon>Chalcidoidea</taxon>
        <taxon>Aphelinidae</taxon>
        <taxon>Aphelininae</taxon>
        <taxon>Eretmocerus</taxon>
    </lineage>
</organism>
<sequence length="423" mass="47120">MESSPHESSNREGAVDSVTPTEGCNESHSMFDRSSDNPSLTSSQDNAESYPSFDISDPSSMHEDLESISGSQNDSGSTRVSYPRSLRDDSQSDSDNPCIDNWESKQNESSEQWLTRDHWRPHCYSRGSATGDGTDEIYDRGTSPYMDFRAPEAGLWGPWRVKDEQHINAKAEPIMGENIKKVEGDDYSFIVSIQKRKDDYISDPKHICTGALISKKHVLTAAHCVKDERILNHYVVVVGSPNLRLGRKYSIQSMISYEKWANNNNGKVHPEGDDIAILSLTRKIMETYVRKALLSTKTDEDLYGLNVQIAGWGSSIRGQPNSVLSVGTVTIFTKEFCYDTCTIVTKMTNLFHGTYLCTMAQPYVLATKGDSGGPLFYKANKILGITIKGITPSCAHESDRINIHIGINLYRKFIENVLLMSGA</sequence>
<evidence type="ECO:0000313" key="1">
    <source>
        <dbReference type="EMBL" id="KAJ8687907.1"/>
    </source>
</evidence>
<dbReference type="EMBL" id="CM056741">
    <property type="protein sequence ID" value="KAJ8687907.1"/>
    <property type="molecule type" value="Genomic_DNA"/>
</dbReference>
<reference evidence="1" key="1">
    <citation type="submission" date="2023-04" db="EMBL/GenBank/DDBJ databases">
        <title>A chromosome-level genome assembly of the parasitoid wasp Eretmocerus hayati.</title>
        <authorList>
            <person name="Zhong Y."/>
            <person name="Liu S."/>
            <person name="Liu Y."/>
        </authorList>
    </citation>
    <scope>NUCLEOTIDE SEQUENCE</scope>
    <source>
        <strain evidence="1">ZJU_SS_LIU_2023</strain>
    </source>
</reference>